<dbReference type="GO" id="GO:0005524">
    <property type="term" value="F:ATP binding"/>
    <property type="evidence" value="ECO:0007669"/>
    <property type="project" value="UniProtKB-KW"/>
</dbReference>
<name>A0A9J6QIF1_9ENTR</name>
<comment type="caution">
    <text evidence="1">The sequence shown here is derived from an EMBL/GenBank/DDBJ whole genome shotgun (WGS) entry which is preliminary data.</text>
</comment>
<evidence type="ECO:0000313" key="1">
    <source>
        <dbReference type="EMBL" id="MCU6669142.1"/>
    </source>
</evidence>
<dbReference type="EMBL" id="JAMGZJ010000074">
    <property type="protein sequence ID" value="MCU6669142.1"/>
    <property type="molecule type" value="Genomic_DNA"/>
</dbReference>
<organism evidence="1 2">
    <name type="scientific">Silvania confinis</name>
    <dbReference type="NCBI Taxonomy" id="2926470"/>
    <lineage>
        <taxon>Bacteria</taxon>
        <taxon>Pseudomonadati</taxon>
        <taxon>Pseudomonadota</taxon>
        <taxon>Gammaproteobacteria</taxon>
        <taxon>Enterobacterales</taxon>
        <taxon>Enterobacteriaceae</taxon>
        <taxon>Silvania</taxon>
    </lineage>
</organism>
<sequence>MDSYMYLSSFSLVEPDETLHLYYPGWLNVWESHAYNNALKVTGANGWGFKRFGTMKDTYIREAVRRPNYMPYIDAMEKATDSALYDLSAKERMHLLKSRTAFIYVDSWGESSAFEYNISSLHAAIIDTLPKNLVKKFSVNDVTCKIRGEKNALMQAMRIAQDYLCWDVFDFVVICAGYRAVPILAFTAEEINHKQQRKKYNKNHCINVSIERAGCFIFSQRESKLKINCGSYIKADNDNPIESNKLIASEPNLISSAGGTENLPITSNPYGRMLDLIKIYGNSGCLTPALSWQYIAHHSLCDGVMRTILGDGFGGYNYFDTWY</sequence>
<accession>A0A9J6QIF1</accession>
<dbReference type="RefSeq" id="WP_271267712.1">
    <property type="nucleotide sequence ID" value="NZ_JAMGZJ010000074.1"/>
</dbReference>
<dbReference type="AlphaFoldDB" id="A0A9J6QIF1"/>
<reference evidence="1" key="1">
    <citation type="submission" date="2022-05" db="EMBL/GenBank/DDBJ databases">
        <title>Description of a novel species of Leclercia; Leclercia tamurae and the Proposal for a Novel Genus Silvania gen. nov. Containing Two Novel Species Silvania hatchlandensis sp. nov. and Silvania confinis sp. nov. Isolated from the Rhizosphere of Oak.</title>
        <authorList>
            <person name="Maddock D.W."/>
            <person name="Brady C.L."/>
            <person name="Denman S."/>
            <person name="Arnold D."/>
        </authorList>
    </citation>
    <scope>NUCLEOTIDE SEQUENCE</scope>
    <source>
        <strain evidence="1">H4N4</strain>
    </source>
</reference>
<evidence type="ECO:0000313" key="2">
    <source>
        <dbReference type="Proteomes" id="UP001061282"/>
    </source>
</evidence>
<keyword evidence="1" id="KW-0547">Nucleotide-binding</keyword>
<keyword evidence="1" id="KW-0067">ATP-binding</keyword>
<protein>
    <submittedName>
        <fullName evidence="1">ATP-binding protein</fullName>
    </submittedName>
</protein>
<gene>
    <name evidence="1" type="ORF">M8013_10305</name>
</gene>
<keyword evidence="2" id="KW-1185">Reference proteome</keyword>
<proteinExistence type="predicted"/>
<dbReference type="Proteomes" id="UP001061282">
    <property type="component" value="Unassembled WGS sequence"/>
</dbReference>